<feature type="domain" description="PAC" evidence="8">
    <location>
        <begin position="632"/>
        <end position="685"/>
    </location>
</feature>
<dbReference type="Proteomes" id="UP000727654">
    <property type="component" value="Unassembled WGS sequence"/>
</dbReference>
<dbReference type="PANTHER" id="PTHR44757">
    <property type="entry name" value="DIGUANYLATE CYCLASE DGCP"/>
    <property type="match status" value="1"/>
</dbReference>
<evidence type="ECO:0000313" key="12">
    <source>
        <dbReference type="Proteomes" id="UP000727654"/>
    </source>
</evidence>
<dbReference type="InterPro" id="IPR013655">
    <property type="entry name" value="PAS_fold_3"/>
</dbReference>
<dbReference type="InterPro" id="IPR052155">
    <property type="entry name" value="Biofilm_reg_signaling"/>
</dbReference>
<evidence type="ECO:0000259" key="9">
    <source>
        <dbReference type="PROSITE" id="PS50883"/>
    </source>
</evidence>
<dbReference type="Pfam" id="PF08448">
    <property type="entry name" value="PAS_4"/>
    <property type="match status" value="1"/>
</dbReference>
<dbReference type="CDD" id="cd01948">
    <property type="entry name" value="EAL"/>
    <property type="match status" value="1"/>
</dbReference>
<dbReference type="PANTHER" id="PTHR44757:SF4">
    <property type="entry name" value="DIGUANYLATE CYCLASE DGCE-RELATED"/>
    <property type="match status" value="1"/>
</dbReference>
<dbReference type="EMBL" id="CAJZAI010000001">
    <property type="protein sequence ID" value="CAG9165008.1"/>
    <property type="molecule type" value="Genomic_DNA"/>
</dbReference>
<dbReference type="InterPro" id="IPR000014">
    <property type="entry name" value="PAS"/>
</dbReference>
<dbReference type="InterPro" id="IPR043128">
    <property type="entry name" value="Rev_trsase/Diguanyl_cyclase"/>
</dbReference>
<dbReference type="PROSITE" id="PS50887">
    <property type="entry name" value="GGDEF"/>
    <property type="match status" value="1"/>
</dbReference>
<feature type="domain" description="PAS" evidence="7">
    <location>
        <begin position="299"/>
        <end position="369"/>
    </location>
</feature>
<evidence type="ECO:0000256" key="4">
    <source>
        <dbReference type="ARBA" id="ARBA00022989"/>
    </source>
</evidence>
<accession>A0ABM8WCH2</accession>
<feature type="transmembrane region" description="Helical" evidence="6">
    <location>
        <begin position="267"/>
        <end position="286"/>
    </location>
</feature>
<name>A0ABM8WCH2_9BURK</name>
<dbReference type="SMART" id="SM00052">
    <property type="entry name" value="EAL"/>
    <property type="match status" value="1"/>
</dbReference>
<feature type="domain" description="PAC" evidence="8">
    <location>
        <begin position="502"/>
        <end position="554"/>
    </location>
</feature>
<dbReference type="InterPro" id="IPR029787">
    <property type="entry name" value="Nucleotide_cyclase"/>
</dbReference>
<dbReference type="NCBIfam" id="NF007298">
    <property type="entry name" value="PRK09776.1"/>
    <property type="match status" value="1"/>
</dbReference>
<dbReference type="InterPro" id="IPR035919">
    <property type="entry name" value="EAL_sf"/>
</dbReference>
<dbReference type="NCBIfam" id="TIGR00229">
    <property type="entry name" value="sensory_box"/>
    <property type="match status" value="3"/>
</dbReference>
<reference evidence="11 12" key="1">
    <citation type="submission" date="2021-08" db="EMBL/GenBank/DDBJ databases">
        <authorList>
            <person name="Peeters C."/>
        </authorList>
    </citation>
    <scope>NUCLEOTIDE SEQUENCE [LARGE SCALE GENOMIC DNA]</scope>
    <source>
        <strain evidence="11 12">LMG 23992</strain>
    </source>
</reference>
<feature type="transmembrane region" description="Helical" evidence="6">
    <location>
        <begin position="130"/>
        <end position="155"/>
    </location>
</feature>
<keyword evidence="2" id="KW-1003">Cell membrane</keyword>
<comment type="subcellular location">
    <subcellularLocation>
        <location evidence="1">Cell membrane</location>
        <topology evidence="1">Multi-pass membrane protein</topology>
    </subcellularLocation>
</comment>
<dbReference type="SMART" id="SM00091">
    <property type="entry name" value="PAS"/>
    <property type="match status" value="3"/>
</dbReference>
<dbReference type="InterPro" id="IPR013656">
    <property type="entry name" value="PAS_4"/>
</dbReference>
<evidence type="ECO:0000259" key="7">
    <source>
        <dbReference type="PROSITE" id="PS50112"/>
    </source>
</evidence>
<keyword evidence="5 6" id="KW-0472">Membrane</keyword>
<evidence type="ECO:0000256" key="1">
    <source>
        <dbReference type="ARBA" id="ARBA00004651"/>
    </source>
</evidence>
<feature type="domain" description="PAS" evidence="7">
    <location>
        <begin position="555"/>
        <end position="599"/>
    </location>
</feature>
<keyword evidence="4 6" id="KW-1133">Transmembrane helix</keyword>
<proteinExistence type="predicted"/>
<dbReference type="Gene3D" id="3.30.70.270">
    <property type="match status" value="1"/>
</dbReference>
<dbReference type="PROSITE" id="PS50112">
    <property type="entry name" value="PAS"/>
    <property type="match status" value="2"/>
</dbReference>
<dbReference type="InterPro" id="IPR001610">
    <property type="entry name" value="PAC"/>
</dbReference>
<dbReference type="GO" id="GO:0052621">
    <property type="term" value="F:diguanylate cyclase activity"/>
    <property type="evidence" value="ECO:0007669"/>
    <property type="project" value="UniProtKB-EC"/>
</dbReference>
<evidence type="ECO:0000256" key="6">
    <source>
        <dbReference type="SAM" id="Phobius"/>
    </source>
</evidence>
<dbReference type="Pfam" id="PF05231">
    <property type="entry name" value="MASE1"/>
    <property type="match status" value="1"/>
</dbReference>
<dbReference type="SUPFAM" id="SSF141868">
    <property type="entry name" value="EAL domain-like"/>
    <property type="match status" value="1"/>
</dbReference>
<evidence type="ECO:0000256" key="3">
    <source>
        <dbReference type="ARBA" id="ARBA00022692"/>
    </source>
</evidence>
<feature type="domain" description="PAC" evidence="8">
    <location>
        <begin position="373"/>
        <end position="426"/>
    </location>
</feature>
<dbReference type="SMART" id="SM00267">
    <property type="entry name" value="GGDEF"/>
    <property type="match status" value="1"/>
</dbReference>
<evidence type="ECO:0000259" key="8">
    <source>
        <dbReference type="PROSITE" id="PS50113"/>
    </source>
</evidence>
<keyword evidence="11" id="KW-0548">Nucleotidyltransferase</keyword>
<dbReference type="SMART" id="SM00086">
    <property type="entry name" value="PAC"/>
    <property type="match status" value="3"/>
</dbReference>
<feature type="transmembrane region" description="Helical" evidence="6">
    <location>
        <begin position="232"/>
        <end position="255"/>
    </location>
</feature>
<dbReference type="InterPro" id="IPR007895">
    <property type="entry name" value="MASE1"/>
</dbReference>
<evidence type="ECO:0000259" key="10">
    <source>
        <dbReference type="PROSITE" id="PS50887"/>
    </source>
</evidence>
<feature type="transmembrane region" description="Helical" evidence="6">
    <location>
        <begin position="200"/>
        <end position="220"/>
    </location>
</feature>
<organism evidence="11 12">
    <name type="scientific">Cupriavidus laharis</name>
    <dbReference type="NCBI Taxonomy" id="151654"/>
    <lineage>
        <taxon>Bacteria</taxon>
        <taxon>Pseudomonadati</taxon>
        <taxon>Pseudomonadota</taxon>
        <taxon>Betaproteobacteria</taxon>
        <taxon>Burkholderiales</taxon>
        <taxon>Burkholderiaceae</taxon>
        <taxon>Cupriavidus</taxon>
    </lineage>
</organism>
<evidence type="ECO:0000256" key="5">
    <source>
        <dbReference type="ARBA" id="ARBA00023136"/>
    </source>
</evidence>
<dbReference type="SUPFAM" id="SSF55785">
    <property type="entry name" value="PYP-like sensor domain (PAS domain)"/>
    <property type="match status" value="3"/>
</dbReference>
<dbReference type="InterPro" id="IPR000700">
    <property type="entry name" value="PAS-assoc_C"/>
</dbReference>
<dbReference type="InterPro" id="IPR035965">
    <property type="entry name" value="PAS-like_dom_sf"/>
</dbReference>
<dbReference type="EC" id="2.7.7.65" evidence="11"/>
<dbReference type="NCBIfam" id="TIGR00254">
    <property type="entry name" value="GGDEF"/>
    <property type="match status" value="1"/>
</dbReference>
<dbReference type="Pfam" id="PF00563">
    <property type="entry name" value="EAL"/>
    <property type="match status" value="1"/>
</dbReference>
<dbReference type="Gene3D" id="2.10.70.100">
    <property type="match status" value="1"/>
</dbReference>
<feature type="domain" description="GGDEF" evidence="10">
    <location>
        <begin position="717"/>
        <end position="850"/>
    </location>
</feature>
<evidence type="ECO:0000313" key="11">
    <source>
        <dbReference type="EMBL" id="CAG9165008.1"/>
    </source>
</evidence>
<dbReference type="PROSITE" id="PS50113">
    <property type="entry name" value="PAC"/>
    <property type="match status" value="3"/>
</dbReference>
<protein>
    <submittedName>
        <fullName evidence="11">Diguanylate cyclase DgcE</fullName>
        <ecNumber evidence="11">2.7.7.65</ecNumber>
    </submittedName>
</protein>
<dbReference type="InterPro" id="IPR000160">
    <property type="entry name" value="GGDEF_dom"/>
</dbReference>
<keyword evidence="12" id="KW-1185">Reference proteome</keyword>
<comment type="caution">
    <text evidence="11">The sequence shown here is derived from an EMBL/GenBank/DDBJ whole genome shotgun (WGS) entry which is preliminary data.</text>
</comment>
<sequence length="1132" mass="124029">MTPDTVDTAAPFIGAPPRRWLPMLICGIGYFALAALGIWLARLPGSVAMLWLPNAFCLGLLLHRARAEAPWLLASMVGANLVANFLFVDGLGTAVLLAGANLFEVAWSARLLRLVATHAGADRLGPLGNFAVTLGVAGVLGPALGATAGAAALTWVGDTRFAGIWWAWWQAGALGMVVLLPLALTINAARVRATFARTMLAPQAGLLALCLAIGAFALWQGHDPFVAMSLPLVLAAMFANPFGTALLTVLATLTMELAAVAAQVQQSVPLSAALIMVFPVCIAYLAEQNRHGRASLHSSDQRFRQAMEHSAIGMALTGLDGRWHTVNRALSDLFGYSAAELRQQRFQDITHPDDLDADLRQVERLLAGEIESYRMEKRFLHQDGEYRWALLAVSLVRDQQSQRPLHFIAQIEDIHMRKLAQEQFEQLSRRTQLAVEAGGVGIWEWDFTSSGITWDTRMHALHGTDAAHGAPVIAQWIAMLHPEDVGRVNGEMRKAIRGDEPFDTEYRIVRPDGEVRHVRALANVTRGDDGTAHALVGTNWDITEQRRLTEALFEEKERLHITLQSIGDAVICTDAGMRVTFMNPIAEQLTGWTMASASGLPLERVFRIVDEVTGLPIPSPVEACLQTLTPAYLQEGAVLQSLTGERHDVQDSAAPVLTAAGDVLGAVLVFQDITTARAMQRELAHSAMHDALTGLPNRTWFEKRLREACDAARTQGHRAALCFIDLDRFKIVNDTAGHGAGDILLRELGYMIRNHVRPDDLLARLGGDEFALLLKDCTVDQAEAIGQGVIDAIRSRRFPWDGRVYDVGASIGIAAIDQDVPPAGELMSRADVACYAAKAAGRNRVSVYRRDESDARRHHRELEVAAGIHSALEGNHFRLFAQEIRALQREACKGCDGHEERHVEILVRMVDEDGELIMPGAFIPAAERYDLMGHIDRWVIHNVLREYGERLRAVPGLSVSVNLSANSLGEPFLLPFLHAELEQSALPANRIRLEITETALINNMAAATRLVAEMRRAGCTVALDDFGSGLSSFAYLKQFPVDYLKIDGSFIRNLADNMVDREIVSSINDIGHRLGVRTVAEWVEDERTLNALRAIGVDYAQGYAIGRPVPLDTYLAECGEYDEYQTGSVARD</sequence>
<dbReference type="SUPFAM" id="SSF55073">
    <property type="entry name" value="Nucleotide cyclase"/>
    <property type="match status" value="1"/>
</dbReference>
<feature type="transmembrane region" description="Helical" evidence="6">
    <location>
        <begin position="20"/>
        <end position="40"/>
    </location>
</feature>
<keyword evidence="11" id="KW-0808">Transferase</keyword>
<feature type="transmembrane region" description="Helical" evidence="6">
    <location>
        <begin position="85"/>
        <end position="109"/>
    </location>
</feature>
<dbReference type="Pfam" id="PF00990">
    <property type="entry name" value="GGDEF"/>
    <property type="match status" value="1"/>
</dbReference>
<dbReference type="Pfam" id="PF08447">
    <property type="entry name" value="PAS_3"/>
    <property type="match status" value="2"/>
</dbReference>
<dbReference type="Gene3D" id="3.20.20.450">
    <property type="entry name" value="EAL domain"/>
    <property type="match status" value="1"/>
</dbReference>
<feature type="transmembrane region" description="Helical" evidence="6">
    <location>
        <begin position="167"/>
        <end position="188"/>
    </location>
</feature>
<dbReference type="Gene3D" id="3.30.450.20">
    <property type="entry name" value="PAS domain"/>
    <property type="match status" value="3"/>
</dbReference>
<dbReference type="CDD" id="cd00130">
    <property type="entry name" value="PAS"/>
    <property type="match status" value="3"/>
</dbReference>
<gene>
    <name evidence="11" type="primary">dgcE</name>
    <name evidence="11" type="ORF">LMG23992_00154</name>
</gene>
<dbReference type="RefSeq" id="WP_224077887.1">
    <property type="nucleotide sequence ID" value="NZ_CAJZAI010000001.1"/>
</dbReference>
<dbReference type="InterPro" id="IPR001633">
    <property type="entry name" value="EAL_dom"/>
</dbReference>
<dbReference type="CDD" id="cd01949">
    <property type="entry name" value="GGDEF"/>
    <property type="match status" value="1"/>
</dbReference>
<evidence type="ECO:0000256" key="2">
    <source>
        <dbReference type="ARBA" id="ARBA00022475"/>
    </source>
</evidence>
<keyword evidence="3 6" id="KW-0812">Transmembrane</keyword>
<dbReference type="PROSITE" id="PS50883">
    <property type="entry name" value="EAL"/>
    <property type="match status" value="1"/>
</dbReference>
<feature type="domain" description="EAL" evidence="9">
    <location>
        <begin position="861"/>
        <end position="1122"/>
    </location>
</feature>